<dbReference type="PIRSF" id="PIRSF006060">
    <property type="entry name" value="AA_transporter"/>
    <property type="match status" value="1"/>
</dbReference>
<feature type="transmembrane region" description="Helical" evidence="7">
    <location>
        <begin position="180"/>
        <end position="197"/>
    </location>
</feature>
<protein>
    <recommendedName>
        <fullName evidence="8">Cationic amino acid transporter C-terminal domain-containing protein</fullName>
    </recommendedName>
</protein>
<feature type="transmembrane region" description="Helical" evidence="7">
    <location>
        <begin position="376"/>
        <end position="397"/>
    </location>
</feature>
<dbReference type="EMBL" id="CAXIEN010000182">
    <property type="protein sequence ID" value="CAL1284626.1"/>
    <property type="molecule type" value="Genomic_DNA"/>
</dbReference>
<accession>A0AAV2AKU5</accession>
<dbReference type="Proteomes" id="UP001497382">
    <property type="component" value="Unassembled WGS sequence"/>
</dbReference>
<reference evidence="9 10" key="1">
    <citation type="submission" date="2024-04" db="EMBL/GenBank/DDBJ databases">
        <authorList>
            <person name="Rising A."/>
            <person name="Reimegard J."/>
            <person name="Sonavane S."/>
            <person name="Akerstrom W."/>
            <person name="Nylinder S."/>
            <person name="Hedman E."/>
            <person name="Kallberg Y."/>
        </authorList>
    </citation>
    <scope>NUCLEOTIDE SEQUENCE [LARGE SCALE GENOMIC DNA]</scope>
</reference>
<keyword evidence="5 7" id="KW-0472">Membrane</keyword>
<evidence type="ECO:0000256" key="6">
    <source>
        <dbReference type="SAM" id="MobiDB-lite"/>
    </source>
</evidence>
<feature type="transmembrane region" description="Helical" evidence="7">
    <location>
        <begin position="563"/>
        <end position="584"/>
    </location>
</feature>
<feature type="compositionally biased region" description="Basic and acidic residues" evidence="6">
    <location>
        <begin position="611"/>
        <end position="631"/>
    </location>
</feature>
<dbReference type="GO" id="GO:0015171">
    <property type="term" value="F:amino acid transmembrane transporter activity"/>
    <property type="evidence" value="ECO:0007669"/>
    <property type="project" value="TreeGrafter"/>
</dbReference>
<feature type="transmembrane region" description="Helical" evidence="7">
    <location>
        <begin position="282"/>
        <end position="306"/>
    </location>
</feature>
<dbReference type="FunFam" id="1.20.1740.10:FF:000010">
    <property type="entry name" value="probable cationic amino acid transporter"/>
    <property type="match status" value="1"/>
</dbReference>
<feature type="transmembrane region" description="Helical" evidence="7">
    <location>
        <begin position="505"/>
        <end position="526"/>
    </location>
</feature>
<evidence type="ECO:0000256" key="4">
    <source>
        <dbReference type="ARBA" id="ARBA00022989"/>
    </source>
</evidence>
<evidence type="ECO:0000313" key="9">
    <source>
        <dbReference type="EMBL" id="CAL1284626.1"/>
    </source>
</evidence>
<proteinExistence type="predicted"/>
<keyword evidence="10" id="KW-1185">Reference proteome</keyword>
<dbReference type="Gene3D" id="1.20.1740.10">
    <property type="entry name" value="Amino acid/polyamine transporter I"/>
    <property type="match status" value="2"/>
</dbReference>
<feature type="domain" description="Cationic amino acid transporter C-terminal" evidence="8">
    <location>
        <begin position="536"/>
        <end position="586"/>
    </location>
</feature>
<evidence type="ECO:0000256" key="2">
    <source>
        <dbReference type="ARBA" id="ARBA00022448"/>
    </source>
</evidence>
<dbReference type="PANTHER" id="PTHR43243">
    <property type="entry name" value="INNER MEMBRANE TRANSPORTER YGJI-RELATED"/>
    <property type="match status" value="1"/>
</dbReference>
<evidence type="ECO:0000256" key="3">
    <source>
        <dbReference type="ARBA" id="ARBA00022692"/>
    </source>
</evidence>
<keyword evidence="3 7" id="KW-0812">Transmembrane</keyword>
<evidence type="ECO:0000259" key="8">
    <source>
        <dbReference type="Pfam" id="PF13906"/>
    </source>
</evidence>
<feature type="transmembrane region" description="Helical" evidence="7">
    <location>
        <begin position="209"/>
        <end position="226"/>
    </location>
</feature>
<keyword evidence="4 7" id="KW-1133">Transmembrane helix</keyword>
<evidence type="ECO:0000256" key="1">
    <source>
        <dbReference type="ARBA" id="ARBA00004141"/>
    </source>
</evidence>
<dbReference type="Pfam" id="PF13906">
    <property type="entry name" value="AA_permease_C"/>
    <property type="match status" value="1"/>
</dbReference>
<name>A0AAV2AKU5_9ARAC</name>
<feature type="transmembrane region" description="Helical" evidence="7">
    <location>
        <begin position="403"/>
        <end position="422"/>
    </location>
</feature>
<comment type="subcellular location">
    <subcellularLocation>
        <location evidence="1">Membrane</location>
        <topology evidence="1">Multi-pass membrane protein</topology>
    </subcellularLocation>
</comment>
<feature type="transmembrane region" description="Helical" evidence="7">
    <location>
        <begin position="473"/>
        <end position="493"/>
    </location>
</feature>
<dbReference type="PANTHER" id="PTHR43243:SF4">
    <property type="entry name" value="CATIONIC AMINO ACID TRANSPORTER 4"/>
    <property type="match status" value="1"/>
</dbReference>
<evidence type="ECO:0000256" key="7">
    <source>
        <dbReference type="SAM" id="Phobius"/>
    </source>
</evidence>
<dbReference type="InterPro" id="IPR029485">
    <property type="entry name" value="CAT_C"/>
</dbReference>
<feature type="transmembrane region" description="Helical" evidence="7">
    <location>
        <begin position="326"/>
        <end position="355"/>
    </location>
</feature>
<feature type="region of interest" description="Disordered" evidence="6">
    <location>
        <begin position="604"/>
        <end position="632"/>
    </location>
</feature>
<dbReference type="GO" id="GO:0005886">
    <property type="term" value="C:plasma membrane"/>
    <property type="evidence" value="ECO:0007669"/>
    <property type="project" value="TreeGrafter"/>
</dbReference>
<dbReference type="Pfam" id="PF13520">
    <property type="entry name" value="AA_permease_2"/>
    <property type="match status" value="1"/>
</dbReference>
<sequence length="651" mass="69907">MAEDRETGVLSTAKKTASVLKEFGSRLTRKKFVDTDVMETNLRRCLNTADITMLAIGHMIGSGVYVLTATVAKNMAGPAIVIAFLFSGFASFLAALCYAELGVRYPRSGSAYSYTYLALGELWAFLVGWNVALEHVIGAAAISRACSAYIDSLAGGTISNATETAIGTIHVPFISERLDFLAFGILILFTVCLSFGVRMTSYLNNVFSVANLIVIVTIVCVGAYFADTSNWTNPATGGFMPFGWSGVLAASASCFYAYVGFDSIASSGEEAKDPQKSIPRATMISMGIATTTYVAVATVLTLMVNYQDIHDDSGLPDALASHGAHWAKIVVIVGAVSGMATGIIGSLFALTRVIYVMADDGLLFAFCSNVNTKTKIPLGAMYIFASLSALMTLTLDINTLVEVMSIGTLFAYLVVSASVIILRYRANLGPKDDSQELSSIGSSTEKIEDIGAGELKARFQMLRTYLDWCPGRLVTTCVLSFVIFTFLTCGFVVGCSSSIANGSWWSIIILVVLLFCTISCFVVITLHQQSNTPLRYKVPLVPLIPALSIVVNAVLLVNLQAATWLRLVIWVAVGLSMYFSYGLGHSKLDATSPKSTLLKPGVSQLPTWGSLEREPSFDASKKTEHSSDKGKHLFQSSLSKEFLVDNVDTSP</sequence>
<feature type="transmembrane region" description="Helical" evidence="7">
    <location>
        <begin position="51"/>
        <end position="72"/>
    </location>
</feature>
<keyword evidence="2" id="KW-0813">Transport</keyword>
<evidence type="ECO:0000313" key="10">
    <source>
        <dbReference type="Proteomes" id="UP001497382"/>
    </source>
</evidence>
<dbReference type="AlphaFoldDB" id="A0AAV2AKU5"/>
<feature type="transmembrane region" description="Helical" evidence="7">
    <location>
        <begin position="238"/>
        <end position="261"/>
    </location>
</feature>
<gene>
    <name evidence="9" type="ORF">LARSCL_LOCUS13259</name>
</gene>
<comment type="caution">
    <text evidence="9">The sequence shown here is derived from an EMBL/GenBank/DDBJ whole genome shotgun (WGS) entry which is preliminary data.</text>
</comment>
<feature type="transmembrane region" description="Helical" evidence="7">
    <location>
        <begin position="111"/>
        <end position="129"/>
    </location>
</feature>
<evidence type="ECO:0000256" key="5">
    <source>
        <dbReference type="ARBA" id="ARBA00023136"/>
    </source>
</evidence>
<dbReference type="InterPro" id="IPR002293">
    <property type="entry name" value="AA/rel_permease1"/>
</dbReference>
<feature type="transmembrane region" description="Helical" evidence="7">
    <location>
        <begin position="78"/>
        <end position="99"/>
    </location>
</feature>
<feature type="transmembrane region" description="Helical" evidence="7">
    <location>
        <begin position="538"/>
        <end position="557"/>
    </location>
</feature>
<organism evidence="9 10">
    <name type="scientific">Larinioides sclopetarius</name>
    <dbReference type="NCBI Taxonomy" id="280406"/>
    <lineage>
        <taxon>Eukaryota</taxon>
        <taxon>Metazoa</taxon>
        <taxon>Ecdysozoa</taxon>
        <taxon>Arthropoda</taxon>
        <taxon>Chelicerata</taxon>
        <taxon>Arachnida</taxon>
        <taxon>Araneae</taxon>
        <taxon>Araneomorphae</taxon>
        <taxon>Entelegynae</taxon>
        <taxon>Araneoidea</taxon>
        <taxon>Araneidae</taxon>
        <taxon>Larinioides</taxon>
    </lineage>
</organism>